<protein>
    <recommendedName>
        <fullName evidence="15">PIF1/RRM3 DNA helicase-like protein</fullName>
    </recommendedName>
</protein>
<feature type="domain" description="AAA+ ATPase" evidence="17">
    <location>
        <begin position="208"/>
        <end position="355"/>
    </location>
</feature>
<evidence type="ECO:0000256" key="11">
    <source>
        <dbReference type="ARBA" id="ARBA00023204"/>
    </source>
</evidence>
<dbReference type="HAMAP" id="MF_03176">
    <property type="entry name" value="PIF1"/>
    <property type="match status" value="1"/>
</dbReference>
<dbReference type="GO" id="GO:0006310">
    <property type="term" value="P:DNA recombination"/>
    <property type="evidence" value="ECO:0007669"/>
    <property type="project" value="UniProtKB-KW"/>
</dbReference>
<dbReference type="InterPro" id="IPR057437">
    <property type="entry name" value="PIF1/LRR1_PH"/>
</dbReference>
<dbReference type="InterPro" id="IPR003593">
    <property type="entry name" value="AAA+_ATPase"/>
</dbReference>
<name>A0A8J9V5M1_9NEOP</name>
<evidence type="ECO:0000256" key="8">
    <source>
        <dbReference type="ARBA" id="ARBA00023125"/>
    </source>
</evidence>
<evidence type="ECO:0000256" key="1">
    <source>
        <dbReference type="ARBA" id="ARBA00004123"/>
    </source>
</evidence>
<feature type="non-terminal residue" evidence="18">
    <location>
        <position position="637"/>
    </location>
</feature>
<dbReference type="AlphaFoldDB" id="A0A8J9V5M1"/>
<dbReference type="GO" id="GO:0000723">
    <property type="term" value="P:telomere maintenance"/>
    <property type="evidence" value="ECO:0007669"/>
    <property type="project" value="InterPro"/>
</dbReference>
<evidence type="ECO:0000256" key="3">
    <source>
        <dbReference type="ARBA" id="ARBA00022741"/>
    </source>
</evidence>
<feature type="region of interest" description="Disordered" evidence="16">
    <location>
        <begin position="153"/>
        <end position="195"/>
    </location>
</feature>
<dbReference type="FunFam" id="3.40.50.300:FF:000805">
    <property type="entry name" value="ATP-dependent DNA helicase PIF1"/>
    <property type="match status" value="1"/>
</dbReference>
<evidence type="ECO:0000313" key="19">
    <source>
        <dbReference type="Proteomes" id="UP000838878"/>
    </source>
</evidence>
<dbReference type="CDD" id="cd18037">
    <property type="entry name" value="DEXSc_Pif1_like"/>
    <property type="match status" value="1"/>
</dbReference>
<evidence type="ECO:0000256" key="7">
    <source>
        <dbReference type="ARBA" id="ARBA00022840"/>
    </source>
</evidence>
<dbReference type="SMART" id="SM00382">
    <property type="entry name" value="AAA"/>
    <property type="match status" value="1"/>
</dbReference>
<dbReference type="InterPro" id="IPR027417">
    <property type="entry name" value="P-loop_NTPase"/>
</dbReference>
<dbReference type="CDD" id="cd18809">
    <property type="entry name" value="SF1_C_RecD"/>
    <property type="match status" value="1"/>
</dbReference>
<dbReference type="GO" id="GO:0005634">
    <property type="term" value="C:nucleus"/>
    <property type="evidence" value="ECO:0007669"/>
    <property type="project" value="UniProtKB-SubCell"/>
</dbReference>
<dbReference type="Gene3D" id="3.40.50.300">
    <property type="entry name" value="P-loop containing nucleotide triphosphate hydrolases"/>
    <property type="match status" value="2"/>
</dbReference>
<evidence type="ECO:0000256" key="16">
    <source>
        <dbReference type="SAM" id="MobiDB-lite"/>
    </source>
</evidence>
<keyword evidence="8" id="KW-0238">DNA-binding</keyword>
<dbReference type="GO" id="GO:0005739">
    <property type="term" value="C:mitochondrion"/>
    <property type="evidence" value="ECO:0007669"/>
    <property type="project" value="UniProtKB-SubCell"/>
</dbReference>
<evidence type="ECO:0000256" key="9">
    <source>
        <dbReference type="ARBA" id="ARBA00023128"/>
    </source>
</evidence>
<dbReference type="PANTHER" id="PTHR47642">
    <property type="entry name" value="ATP-DEPENDENT DNA HELICASE"/>
    <property type="match status" value="1"/>
</dbReference>
<evidence type="ECO:0000313" key="18">
    <source>
        <dbReference type="EMBL" id="CAH0725687.1"/>
    </source>
</evidence>
<gene>
    <name evidence="18" type="ORF">BINO364_LOCUS11250</name>
</gene>
<dbReference type="Proteomes" id="UP000838878">
    <property type="component" value="Chromosome 5"/>
</dbReference>
<keyword evidence="4" id="KW-0227">DNA damage</keyword>
<evidence type="ECO:0000256" key="15">
    <source>
        <dbReference type="ARBA" id="ARBA00083494"/>
    </source>
</evidence>
<reference evidence="18" key="1">
    <citation type="submission" date="2021-12" db="EMBL/GenBank/DDBJ databases">
        <authorList>
            <person name="Martin H S."/>
        </authorList>
    </citation>
    <scope>NUCLEOTIDE SEQUENCE</scope>
</reference>
<dbReference type="InterPro" id="IPR010285">
    <property type="entry name" value="DNA_helicase_pif1-like_DEAD"/>
</dbReference>
<sequence length="637" mass="71132">MESGDSFLSCAVTVEWMTPQGSIVRKVNYKTASMRLIRNEFREMFMEITSDKHAPIRLAIKGINVFKKFMVEGKASIKFQEANCTLFISNAPPTNLVSFLRTIFVKMTGDKEKASDKTPSKQTMRAKLLSGKAQAFEDISPITVADISSAKSKISKATATTPSPPSKKRKLDDINKGPAPKKLYSPSPLTKNSSLNTEQQRVLEACLGGKNIFFTGSAGTGKSFLLKRIVAALPPDVTMPTASTGVAACHIGGTTLHAFAGIGDGSGTIEHLCERAAKLPLVAQKWRKCKHLIIDEISMVDGTFFEKVEAVARHVRKNEKPFGGIQLILCGDFLQLPPVVDKGKSSKRFCFQTSCWEKCIELCFELKEVHRQTDQEFISILNNIRIGRVTKEISERLLQTAAQKIESDGILATRLCSHTNDSKMINISKLRDLNGEEKLYSAQDSDNASTVLDIQTVAPSKLLLKVGAQVMLLKNINVNAGLVNGARGVVVRFEEGFPVVRFKNKKEYTARSERWYVKNANGTLLCRRQVPLNLAWAFSIHKSQGLTLDCVEMSLSKIFEAGQAYVALSRAQSLDTLRVLDFDSRHVWANPDVLEFYQRFRRRLQQMEIIPLGRPLSDKTNKKVRLREILDREIRRK</sequence>
<dbReference type="InterPro" id="IPR051055">
    <property type="entry name" value="PIF1_helicase"/>
</dbReference>
<evidence type="ECO:0000256" key="13">
    <source>
        <dbReference type="ARBA" id="ARBA00023242"/>
    </source>
</evidence>
<dbReference type="GO" id="GO:0005524">
    <property type="term" value="F:ATP binding"/>
    <property type="evidence" value="ECO:0007669"/>
    <property type="project" value="UniProtKB-KW"/>
</dbReference>
<keyword evidence="19" id="KW-1185">Reference proteome</keyword>
<evidence type="ECO:0000256" key="12">
    <source>
        <dbReference type="ARBA" id="ARBA00023235"/>
    </source>
</evidence>
<evidence type="ECO:0000256" key="14">
    <source>
        <dbReference type="ARBA" id="ARBA00065873"/>
    </source>
</evidence>
<evidence type="ECO:0000256" key="5">
    <source>
        <dbReference type="ARBA" id="ARBA00022801"/>
    </source>
</evidence>
<dbReference type="EMBL" id="OV170225">
    <property type="protein sequence ID" value="CAH0725687.1"/>
    <property type="molecule type" value="Genomic_DNA"/>
</dbReference>
<evidence type="ECO:0000256" key="2">
    <source>
        <dbReference type="ARBA" id="ARBA00004173"/>
    </source>
</evidence>
<dbReference type="GO" id="GO:0003677">
    <property type="term" value="F:DNA binding"/>
    <property type="evidence" value="ECO:0007669"/>
    <property type="project" value="UniProtKB-KW"/>
</dbReference>
<dbReference type="GO" id="GO:0016787">
    <property type="term" value="F:hydrolase activity"/>
    <property type="evidence" value="ECO:0007669"/>
    <property type="project" value="UniProtKB-KW"/>
</dbReference>
<keyword evidence="10" id="KW-0233">DNA recombination</keyword>
<dbReference type="InterPro" id="IPR048293">
    <property type="entry name" value="PIF1_RRM3_pfh1"/>
</dbReference>
<dbReference type="GO" id="GO:0003678">
    <property type="term" value="F:DNA helicase activity"/>
    <property type="evidence" value="ECO:0007669"/>
    <property type="project" value="InterPro"/>
</dbReference>
<keyword evidence="13" id="KW-0539">Nucleus</keyword>
<dbReference type="SUPFAM" id="SSF52540">
    <property type="entry name" value="P-loop containing nucleoside triphosphate hydrolases"/>
    <property type="match status" value="2"/>
</dbReference>
<evidence type="ECO:0000259" key="17">
    <source>
        <dbReference type="SMART" id="SM00382"/>
    </source>
</evidence>
<keyword evidence="6" id="KW-0347">Helicase</keyword>
<dbReference type="Pfam" id="PF25344">
    <property type="entry name" value="PH_LRR1"/>
    <property type="match status" value="1"/>
</dbReference>
<dbReference type="Pfam" id="PF05970">
    <property type="entry name" value="PIF1"/>
    <property type="match status" value="1"/>
</dbReference>
<evidence type="ECO:0000256" key="10">
    <source>
        <dbReference type="ARBA" id="ARBA00023172"/>
    </source>
</evidence>
<proteinExistence type="inferred from homology"/>
<evidence type="ECO:0000256" key="6">
    <source>
        <dbReference type="ARBA" id="ARBA00022806"/>
    </source>
</evidence>
<evidence type="ECO:0000256" key="4">
    <source>
        <dbReference type="ARBA" id="ARBA00022763"/>
    </source>
</evidence>
<accession>A0A8J9V5M1</accession>
<dbReference type="PANTHER" id="PTHR47642:SF7">
    <property type="entry name" value="ATP-DEPENDENT DNA HELICASE PIF1"/>
    <property type="match status" value="1"/>
</dbReference>
<dbReference type="GO" id="GO:0006281">
    <property type="term" value="P:DNA repair"/>
    <property type="evidence" value="ECO:0007669"/>
    <property type="project" value="UniProtKB-KW"/>
</dbReference>
<dbReference type="OrthoDB" id="272985at2759"/>
<dbReference type="Pfam" id="PF21530">
    <property type="entry name" value="Pif1_2B_dom"/>
    <property type="match status" value="1"/>
</dbReference>
<keyword evidence="9" id="KW-0496">Mitochondrion</keyword>
<keyword evidence="12" id="KW-0413">Isomerase</keyword>
<keyword evidence="3" id="KW-0547">Nucleotide-binding</keyword>
<organism evidence="18 19">
    <name type="scientific">Brenthis ino</name>
    <name type="common">lesser marbled fritillary</name>
    <dbReference type="NCBI Taxonomy" id="405034"/>
    <lineage>
        <taxon>Eukaryota</taxon>
        <taxon>Metazoa</taxon>
        <taxon>Ecdysozoa</taxon>
        <taxon>Arthropoda</taxon>
        <taxon>Hexapoda</taxon>
        <taxon>Insecta</taxon>
        <taxon>Pterygota</taxon>
        <taxon>Neoptera</taxon>
        <taxon>Endopterygota</taxon>
        <taxon>Lepidoptera</taxon>
        <taxon>Glossata</taxon>
        <taxon>Ditrysia</taxon>
        <taxon>Papilionoidea</taxon>
        <taxon>Nymphalidae</taxon>
        <taxon>Heliconiinae</taxon>
        <taxon>Argynnini</taxon>
        <taxon>Brenthis</taxon>
    </lineage>
</organism>
<keyword evidence="11" id="KW-0234">DNA repair</keyword>
<keyword evidence="5" id="KW-0378">Hydrolase</keyword>
<comment type="subunit">
    <text evidence="14">Monomer. Interacts with telomerase.</text>
</comment>
<comment type="subcellular location">
    <subcellularLocation>
        <location evidence="2">Mitochondrion</location>
    </subcellularLocation>
    <subcellularLocation>
        <location evidence="1">Nucleus</location>
    </subcellularLocation>
</comment>
<dbReference type="InterPro" id="IPR049163">
    <property type="entry name" value="Pif1-like_2B_dom"/>
</dbReference>
<dbReference type="FunFam" id="3.40.50.300:FF:003367">
    <property type="entry name" value="ATP-dependent DNA helicase PIF1"/>
    <property type="match status" value="1"/>
</dbReference>
<keyword evidence="7" id="KW-0067">ATP-binding</keyword>